<reference evidence="1" key="1">
    <citation type="journal article" date="2020" name="Stud. Mycol.">
        <title>101 Dothideomycetes genomes: a test case for predicting lifestyles and emergence of pathogens.</title>
        <authorList>
            <person name="Haridas S."/>
            <person name="Albert R."/>
            <person name="Binder M."/>
            <person name="Bloem J."/>
            <person name="Labutti K."/>
            <person name="Salamov A."/>
            <person name="Andreopoulos B."/>
            <person name="Baker S."/>
            <person name="Barry K."/>
            <person name="Bills G."/>
            <person name="Bluhm B."/>
            <person name="Cannon C."/>
            <person name="Castanera R."/>
            <person name="Culley D."/>
            <person name="Daum C."/>
            <person name="Ezra D."/>
            <person name="Gonzalez J."/>
            <person name="Henrissat B."/>
            <person name="Kuo A."/>
            <person name="Liang C."/>
            <person name="Lipzen A."/>
            <person name="Lutzoni F."/>
            <person name="Magnuson J."/>
            <person name="Mondo S."/>
            <person name="Nolan M."/>
            <person name="Ohm R."/>
            <person name="Pangilinan J."/>
            <person name="Park H.-J."/>
            <person name="Ramirez L."/>
            <person name="Alfaro M."/>
            <person name="Sun H."/>
            <person name="Tritt A."/>
            <person name="Yoshinaga Y."/>
            <person name="Zwiers L.-H."/>
            <person name="Turgeon B."/>
            <person name="Goodwin S."/>
            <person name="Spatafora J."/>
            <person name="Crous P."/>
            <person name="Grigoriev I."/>
        </authorList>
    </citation>
    <scope>NUCLEOTIDE SEQUENCE</scope>
    <source>
        <strain evidence="1">CBS 113818</strain>
    </source>
</reference>
<dbReference type="AlphaFoldDB" id="A0A6A7AHJ8"/>
<proteinExistence type="predicted"/>
<evidence type="ECO:0000313" key="2">
    <source>
        <dbReference type="Proteomes" id="UP000799424"/>
    </source>
</evidence>
<organism evidence="1 2">
    <name type="scientific">Ophiobolus disseminans</name>
    <dbReference type="NCBI Taxonomy" id="1469910"/>
    <lineage>
        <taxon>Eukaryota</taxon>
        <taxon>Fungi</taxon>
        <taxon>Dikarya</taxon>
        <taxon>Ascomycota</taxon>
        <taxon>Pezizomycotina</taxon>
        <taxon>Dothideomycetes</taxon>
        <taxon>Pleosporomycetidae</taxon>
        <taxon>Pleosporales</taxon>
        <taxon>Pleosporineae</taxon>
        <taxon>Phaeosphaeriaceae</taxon>
        <taxon>Ophiobolus</taxon>
    </lineage>
</organism>
<accession>A0A6A7AHJ8</accession>
<dbReference type="EMBL" id="MU006217">
    <property type="protein sequence ID" value="KAF2832404.1"/>
    <property type="molecule type" value="Genomic_DNA"/>
</dbReference>
<evidence type="ECO:0000313" key="1">
    <source>
        <dbReference type="EMBL" id="KAF2832404.1"/>
    </source>
</evidence>
<feature type="non-terminal residue" evidence="1">
    <location>
        <position position="1"/>
    </location>
</feature>
<sequence>PGDPHYYGTRLDRTAGLIVNSLCRCQNPDSHGNAWAFDGNAFQARAMDGRVMMWKDLANKVLDHYGRWPISREE</sequence>
<keyword evidence="2" id="KW-1185">Reference proteome</keyword>
<feature type="non-terminal residue" evidence="1">
    <location>
        <position position="74"/>
    </location>
</feature>
<name>A0A6A7AHJ8_9PLEO</name>
<protein>
    <submittedName>
        <fullName evidence="1">Uncharacterized protein</fullName>
    </submittedName>
</protein>
<gene>
    <name evidence="1" type="ORF">CC86DRAFT_270882</name>
</gene>
<dbReference type="Proteomes" id="UP000799424">
    <property type="component" value="Unassembled WGS sequence"/>
</dbReference>
<dbReference type="OrthoDB" id="3774564at2759"/>